<dbReference type="InterPro" id="IPR011990">
    <property type="entry name" value="TPR-like_helical_dom_sf"/>
</dbReference>
<dbReference type="Gene3D" id="1.25.40.10">
    <property type="entry name" value="Tetratricopeptide repeat domain"/>
    <property type="match status" value="2"/>
</dbReference>
<evidence type="ECO:0008006" key="3">
    <source>
        <dbReference type="Google" id="ProtNLM"/>
    </source>
</evidence>
<proteinExistence type="predicted"/>
<dbReference type="RefSeq" id="WP_221029418.1">
    <property type="nucleotide sequence ID" value="NZ_CP139781.1"/>
</dbReference>
<protein>
    <recommendedName>
        <fullName evidence="3">Tetratricopeptide repeat protein</fullName>
    </recommendedName>
</protein>
<accession>A0ABZ1C6Y2</accession>
<organism evidence="1 2">
    <name type="scientific">Actomonas aquatica</name>
    <dbReference type="NCBI Taxonomy" id="2866162"/>
    <lineage>
        <taxon>Bacteria</taxon>
        <taxon>Pseudomonadati</taxon>
        <taxon>Verrucomicrobiota</taxon>
        <taxon>Opitutia</taxon>
        <taxon>Opitutales</taxon>
        <taxon>Opitutaceae</taxon>
        <taxon>Actomonas</taxon>
    </lineage>
</organism>
<dbReference type="EMBL" id="CP139781">
    <property type="protein sequence ID" value="WRQ87168.1"/>
    <property type="molecule type" value="Genomic_DNA"/>
</dbReference>
<name>A0ABZ1C6Y2_9BACT</name>
<dbReference type="Proteomes" id="UP000738431">
    <property type="component" value="Chromosome"/>
</dbReference>
<dbReference type="SUPFAM" id="SSF48452">
    <property type="entry name" value="TPR-like"/>
    <property type="match status" value="1"/>
</dbReference>
<gene>
    <name evidence="1" type="ORF">K1X11_020340</name>
</gene>
<evidence type="ECO:0000313" key="2">
    <source>
        <dbReference type="Proteomes" id="UP000738431"/>
    </source>
</evidence>
<reference evidence="1 2" key="1">
    <citation type="submission" date="2023-12" db="EMBL/GenBank/DDBJ databases">
        <title>Description of an unclassified Opitutus bacterium of Verrucomicrobiota.</title>
        <authorList>
            <person name="Zhang D.-F."/>
        </authorList>
    </citation>
    <scope>NUCLEOTIDE SEQUENCE [LARGE SCALE GENOMIC DNA]</scope>
    <source>
        <strain evidence="1 2">WL0086</strain>
    </source>
</reference>
<sequence>MGWLTLGLIGGYLSVGIALYCNDFYRRGLQEISLWDRLYPPNWPAYSRSRGESMIHLAEAALEEGNLPQAFHLLRSGLARSPQNLTGRRLLTDIYLYLGRKDLAVANALTPLREIPVTDLDWAYCEESIRFLFREQRDETIVSLTTDLLQSAELPVSAAQFLALAQSNALLFRGNFDQAEDTLRRFDLELTPEGRVLSAKIEWERGFQELAVVLIDQLAHEFPTHQEIYSLQNAWLRDSGAPDRARHLSLLRRIDYPDELQPRIDLLTALDATDDDDAVRAETELMLRQFAANPQAALMLGDFAANSGRPEIADHVFAHAAAHQHSTSALALMRVESLIVAQRHAEAVQLTRELLQAHPEWEDQFAPIFNGLLAIANYALGDREAANLYLTDFLNLKNVRAENLVAVAQRLRNVGADQQAVRVLQQAVATDPLNQLALTALIEFELQRPTESDLTAHLSQLLTMRRPSPQLLRQAYQTLGRDRFAFVPGREEVLDRISNELARSRYQRAQSS</sequence>
<keyword evidence="2" id="KW-1185">Reference proteome</keyword>
<evidence type="ECO:0000313" key="1">
    <source>
        <dbReference type="EMBL" id="WRQ87168.1"/>
    </source>
</evidence>